<feature type="signal peptide" evidence="1">
    <location>
        <begin position="1"/>
        <end position="20"/>
    </location>
</feature>
<name>A0A431U2F1_9BACT</name>
<reference evidence="3 4" key="1">
    <citation type="submission" date="2018-12" db="EMBL/GenBank/DDBJ databases">
        <title>Hymenobacter gummosus sp. nov., isolated from a spring.</title>
        <authorList>
            <person name="Nie L."/>
        </authorList>
    </citation>
    <scope>NUCLEOTIDE SEQUENCE [LARGE SCALE GENOMIC DNA]</scope>
    <source>
        <strain evidence="3 4">KCTC 52166</strain>
    </source>
</reference>
<keyword evidence="4" id="KW-1185">Reference proteome</keyword>
<evidence type="ECO:0000259" key="2">
    <source>
        <dbReference type="PROSITE" id="PS50093"/>
    </source>
</evidence>
<dbReference type="Pfam" id="PF25778">
    <property type="entry name" value="DUF7948"/>
    <property type="match status" value="1"/>
</dbReference>
<keyword evidence="1" id="KW-0732">Signal</keyword>
<dbReference type="InterPro" id="IPR022409">
    <property type="entry name" value="PKD/Chitinase_dom"/>
</dbReference>
<feature type="domain" description="PKD" evidence="2">
    <location>
        <begin position="991"/>
        <end position="1052"/>
    </location>
</feature>
<dbReference type="OrthoDB" id="1652165at2"/>
<dbReference type="SUPFAM" id="SSF49299">
    <property type="entry name" value="PKD domain"/>
    <property type="match status" value="1"/>
</dbReference>
<dbReference type="CDD" id="cd00146">
    <property type="entry name" value="PKD"/>
    <property type="match status" value="1"/>
</dbReference>
<dbReference type="PANTHER" id="PTHR35580">
    <property type="entry name" value="CELL SURFACE GLYCOPROTEIN (S-LAYER PROTEIN)-LIKE PROTEIN"/>
    <property type="match status" value="1"/>
</dbReference>
<evidence type="ECO:0000313" key="3">
    <source>
        <dbReference type="EMBL" id="RTQ49553.1"/>
    </source>
</evidence>
<accession>A0A431U2F1</accession>
<dbReference type="Gene3D" id="2.60.40.10">
    <property type="entry name" value="Immunoglobulins"/>
    <property type="match status" value="1"/>
</dbReference>
<dbReference type="EMBL" id="RXOF01000006">
    <property type="protein sequence ID" value="RTQ49553.1"/>
    <property type="molecule type" value="Genomic_DNA"/>
</dbReference>
<dbReference type="PROSITE" id="PS50093">
    <property type="entry name" value="PKD"/>
    <property type="match status" value="1"/>
</dbReference>
<evidence type="ECO:0000313" key="4">
    <source>
        <dbReference type="Proteomes" id="UP000282184"/>
    </source>
</evidence>
<dbReference type="InterPro" id="IPR000601">
    <property type="entry name" value="PKD_dom"/>
</dbReference>
<dbReference type="Pfam" id="PF18911">
    <property type="entry name" value="PKD_4"/>
    <property type="match status" value="1"/>
</dbReference>
<dbReference type="RefSeq" id="WP_126693412.1">
    <property type="nucleotide sequence ID" value="NZ_RXOF01000006.1"/>
</dbReference>
<comment type="caution">
    <text evidence="3">The sequence shown here is derived from an EMBL/GenBank/DDBJ whole genome shotgun (WGS) entry which is preliminary data.</text>
</comment>
<dbReference type="InterPro" id="IPR052918">
    <property type="entry name" value="Motility_Chemotaxis_Reg"/>
</dbReference>
<dbReference type="InterPro" id="IPR057708">
    <property type="entry name" value="DUF7948"/>
</dbReference>
<dbReference type="AlphaFoldDB" id="A0A431U2F1"/>
<dbReference type="InterPro" id="IPR035986">
    <property type="entry name" value="PKD_dom_sf"/>
</dbReference>
<dbReference type="InterPro" id="IPR013783">
    <property type="entry name" value="Ig-like_fold"/>
</dbReference>
<dbReference type="Pfam" id="PF13585">
    <property type="entry name" value="CHU_C"/>
    <property type="match status" value="1"/>
</dbReference>
<dbReference type="PANTHER" id="PTHR35580:SF1">
    <property type="entry name" value="PHYTASE-LIKE DOMAIN-CONTAINING PROTEIN"/>
    <property type="match status" value="1"/>
</dbReference>
<protein>
    <submittedName>
        <fullName evidence="3">PKD domain-containing protein</fullName>
    </submittedName>
</protein>
<organism evidence="3 4">
    <name type="scientific">Hymenobacter gummosus</name>
    <dbReference type="NCBI Taxonomy" id="1776032"/>
    <lineage>
        <taxon>Bacteria</taxon>
        <taxon>Pseudomonadati</taxon>
        <taxon>Bacteroidota</taxon>
        <taxon>Cytophagia</taxon>
        <taxon>Cytophagales</taxon>
        <taxon>Hymenobacteraceae</taxon>
        <taxon>Hymenobacter</taxon>
    </lineage>
</organism>
<evidence type="ECO:0000256" key="1">
    <source>
        <dbReference type="SAM" id="SignalP"/>
    </source>
</evidence>
<sequence length="1150" mass="122020">MFRRFFTLFICLGAAVAARAAAMPAPGLEFIENRGQWVDAVRFAAPVPGGRLFVETDGLTYSLIEPFDFHHHEGRPAPPQRLLKGQAVQVRFVGAAAAALLPSQPSGEVRNYFIGQDEKRWASGVAGYRQLRYQRLWPGIDAHFYENDQQRLEYDFELAPQADAAAVRLHYAGADQLRLRADGALEISTAVGTITELAPRAWQLDSRGRRQPVSCHYVLQGTEVSFRLGRYDHRRPLTIDPTVVFSSVTGSTAENWGFTATYDQQGNLYSGGIAFNPGYPASPGAYRTSFSGVIDMAVIKYNTAANGAAARLWATYIGGTQADFAESMVVNSQNQLVILGTSSSLDYPVSGTGYDRIYNGGTLVDPYGYGAAYELRNGSDIVVTCLAANGASLVGSTFLGGSANDGLLATSSTSLSPLVRNYGDPFRGDIIVDASDNVYLASNTFSNNFPIVGGFRSGYGGNGDAVVCKLSPNLSTLLWSSFLGGSQADAAYSLQLAPGTNNLFVCGGTTSANFPFTPGVIGQQYGGNVDGFLVRISNDGSALQRATYLGTGSYDQAFFVQLDSSGDPYLLGQSLGAYPVTPGRYNNAGSHQFIHKLNADLTATGFSTVFGSGRNTIDISPTAFLVDQCDRIYASGWGGDNNSHYTPNGNTFGMPVSAGAVQPNTDGGDFYLLALSAGATGLEYATFYGSYNTLVADHVDGGTSRFDPRGAVYQSVCACGGTAWPVPPGANTYSPTAPGTVYCNNAAFRFNFEVSVAVAGANQQVCATAAPVRLGGTPLGGSWSGPGVSGSVQNGFFFTPSPALLGPQTLTYTFAGTGQCFSQASLQMTVTPPPTTTFTALPRTSFCSQAPNLPTYPLTGTPAGGTFSGPGVTGNSFSVAAAGVGTHTLTYTYTLNGCTARATQQVTVAAPPALSLGPDTLICPDYRQPIRLRANVPGGTWSGPNVTPAGVFTVPAGFTGTVQLTYTAPYFDCTLTATRRIAVPAPPVVSIVKQNVKCPEDMEAPLRVQFNVSSPGSSGTIRWDFDDGTTGTGASVEHVYTTARTYNPRVTVGYNNDQCSVTQVVPLEVLTPRLVPNVITPNGDDKNDVFEVTRSCPPRLQVFTRWGNKVYDNPDYRNDWNGGTQAAGTYYYLLTFPNGQTQKGWLEIVR</sequence>
<gene>
    <name evidence="3" type="ORF">EJV47_12055</name>
</gene>
<proteinExistence type="predicted"/>
<dbReference type="SMART" id="SM00089">
    <property type="entry name" value="PKD"/>
    <property type="match status" value="1"/>
</dbReference>
<dbReference type="Proteomes" id="UP000282184">
    <property type="component" value="Unassembled WGS sequence"/>
</dbReference>
<feature type="chain" id="PRO_5019027327" evidence="1">
    <location>
        <begin position="21"/>
        <end position="1150"/>
    </location>
</feature>